<protein>
    <submittedName>
        <fullName evidence="1">Uncharacterized protein</fullName>
    </submittedName>
</protein>
<sequence length="122" mass="13953">MLLSAEIRKERLCLQTQVQILLLWATISVLISSPAVDTYHFRSIPTTLKRSSRQHHHVHQDETVLRHSETITHGTLSLYRRPRKGIVSANLCIIDVKAHGPSNAGQRKYRWANPASHYITHS</sequence>
<dbReference type="GeneID" id="19136925"/>
<keyword evidence="2" id="KW-1185">Reference proteome</keyword>
<dbReference type="RefSeq" id="XP_007700582.1">
    <property type="nucleotide sequence ID" value="XM_007702392.1"/>
</dbReference>
<gene>
    <name evidence="1" type="ORF">COCSADRAFT_328361</name>
</gene>
<evidence type="ECO:0000313" key="2">
    <source>
        <dbReference type="Proteomes" id="UP000016934"/>
    </source>
</evidence>
<accession>M2S838</accession>
<dbReference type="OrthoDB" id="10386208at2759"/>
<dbReference type="AlphaFoldDB" id="M2S838"/>
<reference evidence="1 2" key="1">
    <citation type="journal article" date="2012" name="PLoS Pathog.">
        <title>Diverse lifestyles and strategies of plant pathogenesis encoded in the genomes of eighteen Dothideomycetes fungi.</title>
        <authorList>
            <person name="Ohm R.A."/>
            <person name="Feau N."/>
            <person name="Henrissat B."/>
            <person name="Schoch C.L."/>
            <person name="Horwitz B.A."/>
            <person name="Barry K.W."/>
            <person name="Condon B.J."/>
            <person name="Copeland A.C."/>
            <person name="Dhillon B."/>
            <person name="Glaser F."/>
            <person name="Hesse C.N."/>
            <person name="Kosti I."/>
            <person name="LaButti K."/>
            <person name="Lindquist E.A."/>
            <person name="Lucas S."/>
            <person name="Salamov A.A."/>
            <person name="Bradshaw R.E."/>
            <person name="Ciuffetti L."/>
            <person name="Hamelin R.C."/>
            <person name="Kema G.H.J."/>
            <person name="Lawrence C."/>
            <person name="Scott J.A."/>
            <person name="Spatafora J.W."/>
            <person name="Turgeon B.G."/>
            <person name="de Wit P.J.G.M."/>
            <person name="Zhong S."/>
            <person name="Goodwin S.B."/>
            <person name="Grigoriev I.V."/>
        </authorList>
    </citation>
    <scope>NUCLEOTIDE SEQUENCE [LARGE SCALE GENOMIC DNA]</scope>
    <source>
        <strain evidence="2">ND90Pr / ATCC 201652</strain>
    </source>
</reference>
<name>M2S838_COCSN</name>
<dbReference type="HOGENOM" id="CLU_2026520_0_0_1"/>
<dbReference type="KEGG" id="bsc:COCSADRAFT_328361"/>
<dbReference type="Proteomes" id="UP000016934">
    <property type="component" value="Unassembled WGS sequence"/>
</dbReference>
<dbReference type="EMBL" id="KB445644">
    <property type="protein sequence ID" value="EMD63478.1"/>
    <property type="molecule type" value="Genomic_DNA"/>
</dbReference>
<proteinExistence type="predicted"/>
<organism evidence="1 2">
    <name type="scientific">Cochliobolus sativus (strain ND90Pr / ATCC 201652)</name>
    <name type="common">Common root rot and spot blotch fungus</name>
    <name type="synonym">Bipolaris sorokiniana</name>
    <dbReference type="NCBI Taxonomy" id="665912"/>
    <lineage>
        <taxon>Eukaryota</taxon>
        <taxon>Fungi</taxon>
        <taxon>Dikarya</taxon>
        <taxon>Ascomycota</taxon>
        <taxon>Pezizomycotina</taxon>
        <taxon>Dothideomycetes</taxon>
        <taxon>Pleosporomycetidae</taxon>
        <taxon>Pleosporales</taxon>
        <taxon>Pleosporineae</taxon>
        <taxon>Pleosporaceae</taxon>
        <taxon>Bipolaris</taxon>
    </lineage>
</organism>
<reference evidence="2" key="2">
    <citation type="journal article" date="2013" name="PLoS Genet.">
        <title>Comparative genome structure, secondary metabolite, and effector coding capacity across Cochliobolus pathogens.</title>
        <authorList>
            <person name="Condon B.J."/>
            <person name="Leng Y."/>
            <person name="Wu D."/>
            <person name="Bushley K.E."/>
            <person name="Ohm R.A."/>
            <person name="Otillar R."/>
            <person name="Martin J."/>
            <person name="Schackwitz W."/>
            <person name="Grimwood J."/>
            <person name="MohdZainudin N."/>
            <person name="Xue C."/>
            <person name="Wang R."/>
            <person name="Manning V.A."/>
            <person name="Dhillon B."/>
            <person name="Tu Z.J."/>
            <person name="Steffenson B.J."/>
            <person name="Salamov A."/>
            <person name="Sun H."/>
            <person name="Lowry S."/>
            <person name="LaButti K."/>
            <person name="Han J."/>
            <person name="Copeland A."/>
            <person name="Lindquist E."/>
            <person name="Barry K."/>
            <person name="Schmutz J."/>
            <person name="Baker S.E."/>
            <person name="Ciuffetti L.M."/>
            <person name="Grigoriev I.V."/>
            <person name="Zhong S."/>
            <person name="Turgeon B.G."/>
        </authorList>
    </citation>
    <scope>NUCLEOTIDE SEQUENCE [LARGE SCALE GENOMIC DNA]</scope>
    <source>
        <strain evidence="2">ND90Pr / ATCC 201652</strain>
    </source>
</reference>
<evidence type="ECO:0000313" key="1">
    <source>
        <dbReference type="EMBL" id="EMD63478.1"/>
    </source>
</evidence>